<organism evidence="2">
    <name type="scientific">Neodangemannia microcystis</name>
    <dbReference type="NCBI Taxonomy" id="173495"/>
    <lineage>
        <taxon>Eukaryota</taxon>
        <taxon>Viridiplantae</taxon>
        <taxon>Chlorophyta</taxon>
        <taxon>core chlorophytes</taxon>
        <taxon>Ulvophyceae</taxon>
        <taxon>OUU clade</taxon>
        <taxon>Oltmannsiellopsidales</taxon>
        <taxon>Oltmannsiellopsidaceae</taxon>
        <taxon>Neodangemannia</taxon>
    </lineage>
</organism>
<protein>
    <submittedName>
        <fullName evidence="2">Putative LAGLIDADG homing endonuclease</fullName>
    </submittedName>
</protein>
<keyword evidence="2" id="KW-0540">Nuclease</keyword>
<accession>A0A1W6EHF5</accession>
<dbReference type="InterPro" id="IPR004860">
    <property type="entry name" value="LAGLIDADG_dom"/>
</dbReference>
<dbReference type="GeneID" id="32884392"/>
<dbReference type="RefSeq" id="YP_009367793.1">
    <property type="nucleotide sequence ID" value="NC_034713.1"/>
</dbReference>
<name>A0A1W6EHF5_9CHLO</name>
<proteinExistence type="predicted"/>
<dbReference type="GO" id="GO:0004519">
    <property type="term" value="F:endonuclease activity"/>
    <property type="evidence" value="ECO:0007669"/>
    <property type="project" value="UniProtKB-KW"/>
</dbReference>
<feature type="domain" description="Homing endonuclease LAGLIDADG" evidence="1">
    <location>
        <begin position="24"/>
        <end position="177"/>
    </location>
</feature>
<dbReference type="SUPFAM" id="SSF55608">
    <property type="entry name" value="Homing endonucleases"/>
    <property type="match status" value="1"/>
</dbReference>
<dbReference type="EMBL" id="KY407660">
    <property type="protein sequence ID" value="ARK14803.1"/>
    <property type="molecule type" value="Genomic_DNA"/>
</dbReference>
<gene>
    <name evidence="2" type="primary">orf288</name>
</gene>
<reference evidence="2" key="1">
    <citation type="journal article" date="2017" name="Sci. Rep.">
        <title>Divergent copies of the large inverted repeat in the chloroplast genomes of ulvophycean green algae.</title>
        <authorList>
            <person name="Turmel M."/>
            <person name="Otis C."/>
            <person name="Lemieux C."/>
        </authorList>
    </citation>
    <scope>NUCLEOTIDE SEQUENCE</scope>
</reference>
<dbReference type="EMBL" id="KY407660">
    <property type="protein sequence ID" value="ARK14807.1"/>
    <property type="molecule type" value="Genomic_DNA"/>
</dbReference>
<dbReference type="GeneID" id="32884400"/>
<keyword evidence="2" id="KW-0255">Endonuclease</keyword>
<evidence type="ECO:0000313" key="2">
    <source>
        <dbReference type="EMBL" id="ARK14803.1"/>
    </source>
</evidence>
<dbReference type="Gene3D" id="3.10.28.10">
    <property type="entry name" value="Homing endonucleases"/>
    <property type="match status" value="2"/>
</dbReference>
<keyword evidence="2" id="KW-0934">Plastid</keyword>
<evidence type="ECO:0000259" key="1">
    <source>
        <dbReference type="Pfam" id="PF03161"/>
    </source>
</evidence>
<geneLocation type="chloroplast" evidence="2"/>
<keyword evidence="2" id="KW-0150">Chloroplast</keyword>
<dbReference type="AlphaFoldDB" id="A0A1W6EHF5"/>
<dbReference type="RefSeq" id="YP_009367836.1">
    <property type="nucleotide sequence ID" value="NC_034713.1"/>
</dbReference>
<dbReference type="InterPro" id="IPR027434">
    <property type="entry name" value="Homing_endonucl"/>
</dbReference>
<sequence>MTKRFIPPKRKQFNQINLSRSTKQILLGSLLGDGSLKIAKNYKNARFCEKHSTVQLEYLDWKFSQLEPELKGRIIISEPTSSSFSKKKKVLYQSRVSNELTILHHLTHTRNKKTIKRSWLNNLDALGLATWWCDDGSLNVATQQGVICTDCFTRAEHLILARYLEIDWKIHCKIIDRPIKNKNKALIRTDYRLRFSNIKEFKAFLRIILPHIPVASMIYKVMICFKDPQDQQRWISEVKNALPQFESEISTIYEIPFQRYGDLVEKNRKLTFRDIFYKTPKFVSILKG</sequence>
<keyword evidence="2" id="KW-0378">Hydrolase</keyword>
<dbReference type="Pfam" id="PF03161">
    <property type="entry name" value="LAGLIDADG_2"/>
    <property type="match status" value="1"/>
</dbReference>